<dbReference type="PATRIC" id="fig|121290.4.peg.3414"/>
<dbReference type="InterPro" id="IPR001782">
    <property type="entry name" value="Flag_FlgI"/>
</dbReference>
<dbReference type="NCBIfam" id="NF003676">
    <property type="entry name" value="PRK05303.1"/>
    <property type="match status" value="1"/>
</dbReference>
<evidence type="ECO:0000313" key="9">
    <source>
        <dbReference type="EMBL" id="KWT67452.1"/>
    </source>
</evidence>
<dbReference type="STRING" id="121290.APY04_2017"/>
<dbReference type="AlphaFoldDB" id="A0A120CV93"/>
<evidence type="ECO:0000256" key="8">
    <source>
        <dbReference type="HAMAP-Rule" id="MF_00416"/>
    </source>
</evidence>
<keyword evidence="5" id="KW-0574">Periplasm</keyword>
<dbReference type="GO" id="GO:0071973">
    <property type="term" value="P:bacterial-type flagellum-dependent cell motility"/>
    <property type="evidence" value="ECO:0007669"/>
    <property type="project" value="InterPro"/>
</dbReference>
<comment type="subcellular location">
    <subcellularLocation>
        <location evidence="2 8">Bacterial flagellum basal body</location>
    </subcellularLocation>
</comment>
<gene>
    <name evidence="8" type="primary">flgI</name>
    <name evidence="9" type="ORF">APY04_2017</name>
</gene>
<accession>A0A120CV93</accession>
<comment type="similarity">
    <text evidence="8">Belongs to the FlgI family.</text>
</comment>
<keyword evidence="9" id="KW-0282">Flagellum</keyword>
<reference evidence="9 10" key="1">
    <citation type="submission" date="2015-10" db="EMBL/GenBank/DDBJ databases">
        <title>Transcriptomic analysis of a linuron degrading triple-species bacterial consortium.</title>
        <authorList>
            <person name="Albers P."/>
        </authorList>
    </citation>
    <scope>NUCLEOTIDE SEQUENCE [LARGE SCALE GENOMIC DNA]</scope>
    <source>
        <strain evidence="9 10">WDL6</strain>
    </source>
</reference>
<dbReference type="GO" id="GO:0009428">
    <property type="term" value="C:bacterial-type flagellum basal body, distal rod, P ring"/>
    <property type="evidence" value="ECO:0007669"/>
    <property type="project" value="InterPro"/>
</dbReference>
<evidence type="ECO:0000313" key="10">
    <source>
        <dbReference type="Proteomes" id="UP000059074"/>
    </source>
</evidence>
<dbReference type="PANTHER" id="PTHR30381:SF0">
    <property type="entry name" value="FLAGELLAR P-RING PROTEIN"/>
    <property type="match status" value="1"/>
</dbReference>
<evidence type="ECO:0000256" key="2">
    <source>
        <dbReference type="ARBA" id="ARBA00004117"/>
    </source>
</evidence>
<dbReference type="OrthoDB" id="9786431at2"/>
<comment type="subunit">
    <text evidence="8">The basal body constitutes a major portion of the flagellar organelle and consists of four rings (L,P,S, and M) mounted on a central rod.</text>
</comment>
<organism evidence="9 10">
    <name type="scientific">Hyphomicrobium sulfonivorans</name>
    <dbReference type="NCBI Taxonomy" id="121290"/>
    <lineage>
        <taxon>Bacteria</taxon>
        <taxon>Pseudomonadati</taxon>
        <taxon>Pseudomonadota</taxon>
        <taxon>Alphaproteobacteria</taxon>
        <taxon>Hyphomicrobiales</taxon>
        <taxon>Hyphomicrobiaceae</taxon>
        <taxon>Hyphomicrobium</taxon>
    </lineage>
</organism>
<dbReference type="PRINTS" id="PR01010">
    <property type="entry name" value="FLGPRINGFLGI"/>
</dbReference>
<dbReference type="PANTHER" id="PTHR30381">
    <property type="entry name" value="FLAGELLAR P-RING PERIPLASMIC PROTEIN FLGI"/>
    <property type="match status" value="1"/>
</dbReference>
<sequence length="391" mass="40916" precursor="true">MTRALALASLLCAIFLLGSGGTYSADVGGQFYGDMGPSGLPKVGSPTRLKNIVSVQGVRPNQLVGYGLVIGLNGTGDSLRNSPFTQQSMQAMLDRLGVNIRRQNTRTRNTAAVVVTAELPAFAQTGTTIDVTVSSLGDATSLLGGTLIMTALHGADNLVYAVAQGQLTVSGYQITGAAQTMTQNVPTSARIPNGALVEREAPGQFLEVEFLGLELRNPDFATAIRISDAINAYGLDRFGMELARAADLRSVAVKRPPNMSPTRLMAEIGELIVEPDVPAIVVVDERTGTIVIGRDVTISTVAVSHGNLTVTVTETPQVSQPLPFSEGQTVVTPETNISSFEQGGALRIVQGTNLNVLVLGLNRMGLKPQGVIAVLQAIKSAGALQADLVVQ</sequence>
<keyword evidence="6 8" id="KW-0975">Bacterial flagellum</keyword>
<dbReference type="GO" id="GO:0005198">
    <property type="term" value="F:structural molecule activity"/>
    <property type="evidence" value="ECO:0007669"/>
    <property type="project" value="InterPro"/>
</dbReference>
<feature type="signal peptide" evidence="8">
    <location>
        <begin position="1"/>
        <end position="24"/>
    </location>
</feature>
<comment type="function">
    <text evidence="1 8">Assembles around the rod to form the L-ring and probably protects the motor/basal body from shearing forces during rotation.</text>
</comment>
<dbReference type="GO" id="GO:0030288">
    <property type="term" value="C:outer membrane-bounded periplasmic space"/>
    <property type="evidence" value="ECO:0007669"/>
    <property type="project" value="InterPro"/>
</dbReference>
<dbReference type="HAMAP" id="MF_00416">
    <property type="entry name" value="FlgI"/>
    <property type="match status" value="1"/>
</dbReference>
<evidence type="ECO:0000256" key="1">
    <source>
        <dbReference type="ARBA" id="ARBA00002591"/>
    </source>
</evidence>
<dbReference type="Pfam" id="PF02119">
    <property type="entry name" value="FlgI"/>
    <property type="match status" value="1"/>
</dbReference>
<name>A0A120CV93_HYPSL</name>
<feature type="chain" id="PRO_5008998820" description="Flagellar P-ring protein" evidence="8">
    <location>
        <begin position="25"/>
        <end position="391"/>
    </location>
</feature>
<comment type="caution">
    <text evidence="9">The sequence shown here is derived from an EMBL/GenBank/DDBJ whole genome shotgun (WGS) entry which is preliminary data.</text>
</comment>
<keyword evidence="9" id="KW-0966">Cell projection</keyword>
<evidence type="ECO:0000256" key="3">
    <source>
        <dbReference type="ARBA" id="ARBA00019515"/>
    </source>
</evidence>
<proteinExistence type="inferred from homology"/>
<dbReference type="RefSeq" id="WP_083509665.1">
    <property type="nucleotide sequence ID" value="NZ_JAEFBX010000001.1"/>
</dbReference>
<keyword evidence="4 8" id="KW-0732">Signal</keyword>
<evidence type="ECO:0000256" key="7">
    <source>
        <dbReference type="ARBA" id="ARBA00032344"/>
    </source>
</evidence>
<evidence type="ECO:0000256" key="6">
    <source>
        <dbReference type="ARBA" id="ARBA00023143"/>
    </source>
</evidence>
<evidence type="ECO:0000256" key="5">
    <source>
        <dbReference type="ARBA" id="ARBA00022764"/>
    </source>
</evidence>
<keyword evidence="9" id="KW-0969">Cilium</keyword>
<keyword evidence="10" id="KW-1185">Reference proteome</keyword>
<evidence type="ECO:0000256" key="4">
    <source>
        <dbReference type="ARBA" id="ARBA00022729"/>
    </source>
</evidence>
<protein>
    <recommendedName>
        <fullName evidence="3 8">Flagellar P-ring protein</fullName>
    </recommendedName>
    <alternativeName>
        <fullName evidence="7 8">Basal body P-ring protein</fullName>
    </alternativeName>
</protein>
<dbReference type="Proteomes" id="UP000059074">
    <property type="component" value="Unassembled WGS sequence"/>
</dbReference>
<dbReference type="EMBL" id="LMTR01000065">
    <property type="protein sequence ID" value="KWT67452.1"/>
    <property type="molecule type" value="Genomic_DNA"/>
</dbReference>